<evidence type="ECO:0008006" key="4">
    <source>
        <dbReference type="Google" id="ProtNLM"/>
    </source>
</evidence>
<feature type="region of interest" description="Disordered" evidence="1">
    <location>
        <begin position="281"/>
        <end position="305"/>
    </location>
</feature>
<dbReference type="HOGENOM" id="CLU_083081_0_0_1"/>
<dbReference type="eggNOG" id="ENOG502RZT3">
    <property type="taxonomic scope" value="Eukaryota"/>
</dbReference>
<dbReference type="EMBL" id="DS480460">
    <property type="protein sequence ID" value="EDO15449.1"/>
    <property type="molecule type" value="Genomic_DNA"/>
</dbReference>
<dbReference type="InterPro" id="IPR035187">
    <property type="entry name" value="Mpm1"/>
</dbReference>
<gene>
    <name evidence="2" type="ORF">Kpol_1027p24</name>
</gene>
<dbReference type="OrthoDB" id="4044171at2759"/>
<evidence type="ECO:0000256" key="1">
    <source>
        <dbReference type="SAM" id="MobiDB-lite"/>
    </source>
</evidence>
<dbReference type="FunCoup" id="A7TQM8">
    <property type="interactions" value="512"/>
</dbReference>
<sequence>MGLFDKIQDIENYNKDLADKEIETRRDNVVDSLTSAWNQTADALSSPSSWNLDTFSNDKIDDLLTNTSDTVGSLFNLFGAPDKFSRPRPLRAIIDNPFVDGEVAKQGITGLYNYKTPTESQFEKCQEIGGLSVWNTKGWWRCLFPNAVVQKNLDSLNIKDNIEDNVLTREKVESDKDHQKYGLFFTDFSNYLQWRLHMNRLIKEKEQQKYETDKLIKSDDFFSTTPENLMVDEPSNFGSTNGKTVVGQSKNVSYSSTLEGKERLKEWKTYYDDGSVSIKRETKIEPADGGKPRTEVTTSLIPPKK</sequence>
<dbReference type="Pfam" id="PF17234">
    <property type="entry name" value="MPM1"/>
    <property type="match status" value="1"/>
</dbReference>
<protein>
    <recommendedName>
        <fullName evidence="4">Mitochondrial peculiar membrane protein 1</fullName>
    </recommendedName>
</protein>
<dbReference type="RefSeq" id="XP_001643307.1">
    <property type="nucleotide sequence ID" value="XM_001643257.1"/>
</dbReference>
<dbReference type="OMA" id="KGWWRCL"/>
<reference evidence="2 3" key="1">
    <citation type="journal article" date="2007" name="Proc. Natl. Acad. Sci. U.S.A.">
        <title>Independent sorting-out of thousands of duplicated gene pairs in two yeast species descended from a whole-genome duplication.</title>
        <authorList>
            <person name="Scannell D.R."/>
            <person name="Frank A.C."/>
            <person name="Conant G.C."/>
            <person name="Byrne K.P."/>
            <person name="Woolfit M."/>
            <person name="Wolfe K.H."/>
        </authorList>
    </citation>
    <scope>NUCLEOTIDE SEQUENCE [LARGE SCALE GENOMIC DNA]</scope>
    <source>
        <strain evidence="3">ATCC 22028 / DSM 70294 / BCRC 21397 / CBS 2163 / NBRC 10782 / NRRL Y-8283 / UCD 57-17</strain>
    </source>
</reference>
<feature type="compositionally biased region" description="Polar residues" evidence="1">
    <location>
        <begin position="295"/>
        <end position="305"/>
    </location>
</feature>
<evidence type="ECO:0000313" key="2">
    <source>
        <dbReference type="EMBL" id="EDO15449.1"/>
    </source>
</evidence>
<dbReference type="InParanoid" id="A7TQM8"/>
<accession>A7TQM8</accession>
<feature type="compositionally biased region" description="Basic and acidic residues" evidence="1">
    <location>
        <begin position="281"/>
        <end position="294"/>
    </location>
</feature>
<dbReference type="GeneID" id="5543513"/>
<organism evidence="3">
    <name type="scientific">Vanderwaltozyma polyspora (strain ATCC 22028 / DSM 70294 / BCRC 21397 / CBS 2163 / NBRC 10782 / NRRL Y-8283 / UCD 57-17)</name>
    <name type="common">Kluyveromyces polysporus</name>
    <dbReference type="NCBI Taxonomy" id="436907"/>
    <lineage>
        <taxon>Eukaryota</taxon>
        <taxon>Fungi</taxon>
        <taxon>Dikarya</taxon>
        <taxon>Ascomycota</taxon>
        <taxon>Saccharomycotina</taxon>
        <taxon>Saccharomycetes</taxon>
        <taxon>Saccharomycetales</taxon>
        <taxon>Saccharomycetaceae</taxon>
        <taxon>Vanderwaltozyma</taxon>
    </lineage>
</organism>
<evidence type="ECO:0000313" key="3">
    <source>
        <dbReference type="Proteomes" id="UP000000267"/>
    </source>
</evidence>
<dbReference type="KEGG" id="vpo:Kpol_1027p24"/>
<dbReference type="Proteomes" id="UP000000267">
    <property type="component" value="Unassembled WGS sequence"/>
</dbReference>
<name>A7TQM8_VANPO</name>
<dbReference type="AlphaFoldDB" id="A7TQM8"/>
<proteinExistence type="predicted"/>
<dbReference type="PhylomeDB" id="A7TQM8"/>
<keyword evidence="3" id="KW-1185">Reference proteome</keyword>